<feature type="transmembrane region" description="Helical" evidence="9">
    <location>
        <begin position="34"/>
        <end position="52"/>
    </location>
</feature>
<dbReference type="PROSITE" id="PS50850">
    <property type="entry name" value="MFS"/>
    <property type="match status" value="1"/>
</dbReference>
<feature type="domain" description="Major facilitator superfamily (MFS) profile" evidence="10">
    <location>
        <begin position="21"/>
        <end position="522"/>
    </location>
</feature>
<dbReference type="CDD" id="cd17346">
    <property type="entry name" value="MFS_DtpA_like"/>
    <property type="match status" value="1"/>
</dbReference>
<evidence type="ECO:0000256" key="3">
    <source>
        <dbReference type="ARBA" id="ARBA00022475"/>
    </source>
</evidence>
<dbReference type="PROSITE" id="PS01022">
    <property type="entry name" value="PTR2_1"/>
    <property type="match status" value="1"/>
</dbReference>
<dbReference type="NCBIfam" id="TIGR00924">
    <property type="entry name" value="yjdL_sub1_fam"/>
    <property type="match status" value="1"/>
</dbReference>
<feature type="transmembrane region" description="Helical" evidence="9">
    <location>
        <begin position="253"/>
        <end position="270"/>
    </location>
</feature>
<keyword evidence="3" id="KW-1003">Cell membrane</keyword>
<dbReference type="SUPFAM" id="SSF103473">
    <property type="entry name" value="MFS general substrate transporter"/>
    <property type="match status" value="1"/>
</dbReference>
<dbReference type="KEGG" id="lvn:BWR22_13480"/>
<keyword evidence="6 9" id="KW-1133">Transmembrane helix</keyword>
<proteinExistence type="inferred from homology"/>
<sequence>MELKYGGSVENQKTVLGHPSGLFVLFFTEMWERFSYYGMRALLVLFLVSTLLDGGWEWTSADALVLYGWYTGLVYLTPIIGGFIADKFMGYRNAVVLGALIMTLGHASMALEGITSIFFYIGLAGLIIGNGFFKPNISSMVGQLYKSQGKEKDGGYTIFYMGINAGAFLGILLCGYIGEKIGWHYGFGLAGVFMFLGMLQFYFTQKIFGKIGLSPKQTEDFDDVIEDGVEKIGEDIEEAVEEAESSKVVRDRMIVIGVFSLFVIFFWWAFEQAGGSMTIFAKDYTDRALVGNAALTFKVINTIITVVPMLVITWVLAMLFKQTFKKFALANILLGFSFVIIWAIVIWMLSREFKADTTEVPASWFSVLNSLFIILFAPLFSKLWESKLNPSGPIKFAIGLLLVGLGFGILAYGASGIPEGAKTASVSLMFLVGAYFLHTMGELCVSPVGLSYVSKLAPVKFVSLMFGIWFTANFFANLLGGFTGSFIDPISEEYGLSTFFLIFTVIPIGAAIIMMLLNPILKKKMHGIE</sequence>
<dbReference type="InterPro" id="IPR005279">
    <property type="entry name" value="Dipep/tripep_permease"/>
</dbReference>
<protein>
    <submittedName>
        <fullName evidence="11">MFS transporter</fullName>
    </submittedName>
</protein>
<dbReference type="InterPro" id="IPR020846">
    <property type="entry name" value="MFS_dom"/>
</dbReference>
<keyword evidence="4 8" id="KW-0812">Transmembrane</keyword>
<feature type="transmembrane region" description="Helical" evidence="9">
    <location>
        <begin position="327"/>
        <end position="350"/>
    </location>
</feature>
<feature type="transmembrane region" description="Helical" evidence="9">
    <location>
        <begin position="299"/>
        <end position="320"/>
    </location>
</feature>
<comment type="similarity">
    <text evidence="8">Belongs to the major facilitator superfamily. Proton-dependent oligopeptide transporter (POT/PTR) (TC 2.A.17) family.</text>
</comment>
<evidence type="ECO:0000256" key="5">
    <source>
        <dbReference type="ARBA" id="ARBA00022856"/>
    </source>
</evidence>
<dbReference type="GO" id="GO:0006857">
    <property type="term" value="P:oligopeptide transport"/>
    <property type="evidence" value="ECO:0007669"/>
    <property type="project" value="InterPro"/>
</dbReference>
<dbReference type="PANTHER" id="PTHR23517:SF15">
    <property type="entry name" value="PROTON-DEPENDENT OLIGOPEPTIDE FAMILY TRANSPORT PROTEIN"/>
    <property type="match status" value="1"/>
</dbReference>
<keyword evidence="12" id="KW-1185">Reference proteome</keyword>
<feature type="transmembrane region" description="Helical" evidence="9">
    <location>
        <begin position="184"/>
        <end position="203"/>
    </location>
</feature>
<dbReference type="PANTHER" id="PTHR23517">
    <property type="entry name" value="RESISTANCE PROTEIN MDTM, PUTATIVE-RELATED-RELATED"/>
    <property type="match status" value="1"/>
</dbReference>
<dbReference type="AlphaFoldDB" id="A0AAC9LNF0"/>
<evidence type="ECO:0000256" key="7">
    <source>
        <dbReference type="ARBA" id="ARBA00023136"/>
    </source>
</evidence>
<evidence type="ECO:0000256" key="8">
    <source>
        <dbReference type="RuleBase" id="RU003755"/>
    </source>
</evidence>
<dbReference type="Gene3D" id="1.20.1250.20">
    <property type="entry name" value="MFS general substrate transporter like domains"/>
    <property type="match status" value="3"/>
</dbReference>
<dbReference type="RefSeq" id="WP_076734177.1">
    <property type="nucleotide sequence ID" value="NZ_CP019352.1"/>
</dbReference>
<comment type="subcellular location">
    <subcellularLocation>
        <location evidence="1">Cell membrane</location>
        <topology evidence="1">Multi-pass membrane protein</topology>
    </subcellularLocation>
    <subcellularLocation>
        <location evidence="8">Membrane</location>
        <topology evidence="8">Multi-pass membrane protein</topology>
    </subcellularLocation>
</comment>
<evidence type="ECO:0000256" key="6">
    <source>
        <dbReference type="ARBA" id="ARBA00022989"/>
    </source>
</evidence>
<dbReference type="InterPro" id="IPR000109">
    <property type="entry name" value="POT_fam"/>
</dbReference>
<feature type="transmembrane region" description="Helical" evidence="9">
    <location>
        <begin position="117"/>
        <end position="133"/>
    </location>
</feature>
<accession>A0AAC9LNF0</accession>
<keyword evidence="2 8" id="KW-0813">Transport</keyword>
<dbReference type="GO" id="GO:1904680">
    <property type="term" value="F:peptide transmembrane transporter activity"/>
    <property type="evidence" value="ECO:0007669"/>
    <property type="project" value="InterPro"/>
</dbReference>
<keyword evidence="5" id="KW-0571">Peptide transport</keyword>
<dbReference type="InterPro" id="IPR036259">
    <property type="entry name" value="MFS_trans_sf"/>
</dbReference>
<dbReference type="InterPro" id="IPR018456">
    <property type="entry name" value="PTR2_symporter_CS"/>
</dbReference>
<dbReference type="PROSITE" id="PS01023">
    <property type="entry name" value="PTR2_2"/>
    <property type="match status" value="1"/>
</dbReference>
<evidence type="ECO:0000256" key="4">
    <source>
        <dbReference type="ARBA" id="ARBA00022692"/>
    </source>
</evidence>
<evidence type="ECO:0000313" key="12">
    <source>
        <dbReference type="Proteomes" id="UP000187506"/>
    </source>
</evidence>
<reference evidence="11 12" key="1">
    <citation type="submission" date="2017-01" db="EMBL/GenBank/DDBJ databases">
        <title>Complete genome of Lacinutrix venerupis DOK2-8 isolated from seawater in Dokdo.</title>
        <authorList>
            <person name="Chi W.-J."/>
            <person name="Kim J.H."/>
        </authorList>
    </citation>
    <scope>NUCLEOTIDE SEQUENCE [LARGE SCALE GENOMIC DNA]</scope>
    <source>
        <strain evidence="11 12">DOK2-8</strain>
    </source>
</reference>
<feature type="transmembrane region" description="Helical" evidence="9">
    <location>
        <begin position="64"/>
        <end position="84"/>
    </location>
</feature>
<feature type="transmembrane region" description="Helical" evidence="9">
    <location>
        <begin position="426"/>
        <end position="449"/>
    </location>
</feature>
<feature type="transmembrane region" description="Helical" evidence="9">
    <location>
        <begin position="362"/>
        <end position="384"/>
    </location>
</feature>
<organism evidence="11 12">
    <name type="scientific">Lacinutrix venerupis</name>
    <dbReference type="NCBI Taxonomy" id="1486034"/>
    <lineage>
        <taxon>Bacteria</taxon>
        <taxon>Pseudomonadati</taxon>
        <taxon>Bacteroidota</taxon>
        <taxon>Flavobacteriia</taxon>
        <taxon>Flavobacteriales</taxon>
        <taxon>Flavobacteriaceae</taxon>
        <taxon>Lacinutrix</taxon>
    </lineage>
</organism>
<keyword evidence="7 9" id="KW-0472">Membrane</keyword>
<dbReference type="Proteomes" id="UP000187506">
    <property type="component" value="Chromosome"/>
</dbReference>
<keyword evidence="5" id="KW-0653">Protein transport</keyword>
<feature type="transmembrane region" description="Helical" evidence="9">
    <location>
        <begin position="494"/>
        <end position="517"/>
    </location>
</feature>
<gene>
    <name evidence="11" type="ORF">BWR22_13480</name>
</gene>
<dbReference type="InterPro" id="IPR050171">
    <property type="entry name" value="MFS_Transporters"/>
</dbReference>
<evidence type="ECO:0000259" key="10">
    <source>
        <dbReference type="PROSITE" id="PS50850"/>
    </source>
</evidence>
<dbReference type="GO" id="GO:0005886">
    <property type="term" value="C:plasma membrane"/>
    <property type="evidence" value="ECO:0007669"/>
    <property type="project" value="UniProtKB-SubCell"/>
</dbReference>
<feature type="transmembrane region" description="Helical" evidence="9">
    <location>
        <begin position="154"/>
        <end position="178"/>
    </location>
</feature>
<evidence type="ECO:0000256" key="2">
    <source>
        <dbReference type="ARBA" id="ARBA00022448"/>
    </source>
</evidence>
<dbReference type="EMBL" id="CP019352">
    <property type="protein sequence ID" value="APY01274.1"/>
    <property type="molecule type" value="Genomic_DNA"/>
</dbReference>
<name>A0AAC9LNF0_9FLAO</name>
<dbReference type="Pfam" id="PF00854">
    <property type="entry name" value="PTR2"/>
    <property type="match status" value="2"/>
</dbReference>
<evidence type="ECO:0000256" key="1">
    <source>
        <dbReference type="ARBA" id="ARBA00004651"/>
    </source>
</evidence>
<evidence type="ECO:0000313" key="11">
    <source>
        <dbReference type="EMBL" id="APY01274.1"/>
    </source>
</evidence>
<feature type="transmembrane region" description="Helical" evidence="9">
    <location>
        <begin position="461"/>
        <end position="482"/>
    </location>
</feature>
<feature type="transmembrane region" description="Helical" evidence="9">
    <location>
        <begin position="396"/>
        <end position="414"/>
    </location>
</feature>
<evidence type="ECO:0000256" key="9">
    <source>
        <dbReference type="SAM" id="Phobius"/>
    </source>
</evidence>